<dbReference type="SUPFAM" id="SSF51569">
    <property type="entry name" value="Aldolase"/>
    <property type="match status" value="1"/>
</dbReference>
<feature type="binding site" evidence="4">
    <location>
        <position position="48"/>
    </location>
    <ligand>
        <name>pyruvate</name>
        <dbReference type="ChEBI" id="CHEBI:15361"/>
    </ligand>
</feature>
<comment type="caution">
    <text evidence="5">The sequence shown here is derived from an EMBL/GenBank/DDBJ whole genome shotgun (WGS) entry which is preliminary data.</text>
</comment>
<accession>A0A938YMF9</accession>
<dbReference type="Proteomes" id="UP000663801">
    <property type="component" value="Unassembled WGS sequence"/>
</dbReference>
<dbReference type="GO" id="GO:0008840">
    <property type="term" value="F:4-hydroxy-tetrahydrodipicolinate synthase activity"/>
    <property type="evidence" value="ECO:0007669"/>
    <property type="project" value="TreeGrafter"/>
</dbReference>
<evidence type="ECO:0000313" key="5">
    <source>
        <dbReference type="EMBL" id="MBM9477939.1"/>
    </source>
</evidence>
<keyword evidence="6" id="KW-1185">Reference proteome</keyword>
<dbReference type="NCBIfam" id="NF002958">
    <property type="entry name" value="PRK03620.1"/>
    <property type="match status" value="1"/>
</dbReference>
<name>A0A938YMF9_9ACTN</name>
<evidence type="ECO:0000313" key="6">
    <source>
        <dbReference type="Proteomes" id="UP000663801"/>
    </source>
</evidence>
<keyword evidence="1 2" id="KW-0456">Lyase</keyword>
<evidence type="ECO:0000256" key="2">
    <source>
        <dbReference type="PIRNR" id="PIRNR001365"/>
    </source>
</evidence>
<dbReference type="EMBL" id="JAERWL010000014">
    <property type="protein sequence ID" value="MBM9477939.1"/>
    <property type="molecule type" value="Genomic_DNA"/>
</dbReference>
<dbReference type="PANTHER" id="PTHR12128:SF19">
    <property type="entry name" value="5-DEHYDRO-4-DEOXYGLUCARATE DEHYDRATASE 2-RELATED"/>
    <property type="match status" value="1"/>
</dbReference>
<dbReference type="InterPro" id="IPR013785">
    <property type="entry name" value="Aldolase_TIM"/>
</dbReference>
<evidence type="ECO:0000256" key="3">
    <source>
        <dbReference type="PIRSR" id="PIRSR001365-1"/>
    </source>
</evidence>
<dbReference type="SMART" id="SM01130">
    <property type="entry name" value="DHDPS"/>
    <property type="match status" value="1"/>
</dbReference>
<evidence type="ECO:0000256" key="4">
    <source>
        <dbReference type="PIRSR" id="PIRSR001365-2"/>
    </source>
</evidence>
<dbReference type="RefSeq" id="WP_205258062.1">
    <property type="nucleotide sequence ID" value="NZ_BAAAPV010000002.1"/>
</dbReference>
<organism evidence="5 6">
    <name type="scientific">Nakamurella flavida</name>
    <dbReference type="NCBI Taxonomy" id="363630"/>
    <lineage>
        <taxon>Bacteria</taxon>
        <taxon>Bacillati</taxon>
        <taxon>Actinomycetota</taxon>
        <taxon>Actinomycetes</taxon>
        <taxon>Nakamurellales</taxon>
        <taxon>Nakamurellaceae</taxon>
        <taxon>Nakamurella</taxon>
    </lineage>
</organism>
<evidence type="ECO:0000256" key="1">
    <source>
        <dbReference type="ARBA" id="ARBA00023239"/>
    </source>
</evidence>
<dbReference type="PIRSF" id="PIRSF001365">
    <property type="entry name" value="DHDPS"/>
    <property type="match status" value="1"/>
</dbReference>
<dbReference type="Pfam" id="PF00701">
    <property type="entry name" value="DHDPS"/>
    <property type="match status" value="1"/>
</dbReference>
<dbReference type="Gene3D" id="3.20.20.70">
    <property type="entry name" value="Aldolase class I"/>
    <property type="match status" value="1"/>
</dbReference>
<proteinExistence type="inferred from homology"/>
<dbReference type="EC" id="4.2.1.41" evidence="5"/>
<feature type="active site" description="Schiff-base intermediate with substrate" evidence="3">
    <location>
        <position position="159"/>
    </location>
</feature>
<comment type="similarity">
    <text evidence="2">Belongs to the DapA family.</text>
</comment>
<dbReference type="GO" id="GO:0047448">
    <property type="term" value="F:5-dehydro-4-deoxyglucarate dehydratase activity"/>
    <property type="evidence" value="ECO:0007669"/>
    <property type="project" value="UniProtKB-EC"/>
</dbReference>
<feature type="active site" description="Proton donor/acceptor" evidence="3">
    <location>
        <position position="134"/>
    </location>
</feature>
<sequence>MTAALREMLFFPVTPFRSDGTVDHDLLAEHLQSGLRFDPPAVFAACGTGELASLSMGEHRRVVETAVQSCGTTPVFAGVGGGLGSATAQAVAAQEAGAGGLLILPPYLNEAPQQGWVEYYSRLAECTDLPVVLYQRNQVRFDLDTCRALADVPGVIAFKDGLGDLRQMRELVDELGDRWVFCNGLPTAELTQIDYQALGARSYSSAVFAFFPEMAVAFRDALVAGDAGRAEYLLATFFRPLGQLRDEVPGYAVALVKAALRLGNPGFGPVREPLVGPSPEHLRRLQVLIDIGHEALASSAPVLPASAPA</sequence>
<reference evidence="5" key="1">
    <citation type="submission" date="2021-01" db="EMBL/GenBank/DDBJ databases">
        <title>KCTC 19127 draft genome.</title>
        <authorList>
            <person name="An D."/>
        </authorList>
    </citation>
    <scope>NUCLEOTIDE SEQUENCE</scope>
    <source>
        <strain evidence="5">KCTC 19127</strain>
    </source>
</reference>
<dbReference type="InterPro" id="IPR002220">
    <property type="entry name" value="DapA-like"/>
</dbReference>
<dbReference type="PANTHER" id="PTHR12128">
    <property type="entry name" value="DIHYDRODIPICOLINATE SYNTHASE"/>
    <property type="match status" value="1"/>
</dbReference>
<gene>
    <name evidence="5" type="ORF">JL107_15935</name>
</gene>
<dbReference type="AlphaFoldDB" id="A0A938YMF9"/>
<protein>
    <submittedName>
        <fullName evidence="5">5-dehydro-4-deoxyglucarate dehydratase</fullName>
        <ecNumber evidence="5">4.2.1.41</ecNumber>
    </submittedName>
</protein>